<feature type="binding site" description="axial binding residue" evidence="6">
    <location>
        <position position="432"/>
    </location>
    <ligand>
        <name>heme</name>
        <dbReference type="ChEBI" id="CHEBI:30413"/>
    </ligand>
    <ligandPart>
        <name>Fe</name>
        <dbReference type="ChEBI" id="CHEBI:18248"/>
    </ligandPart>
</feature>
<keyword evidence="7" id="KW-0812">Transmembrane</keyword>
<feature type="transmembrane region" description="Helical" evidence="7">
    <location>
        <begin position="281"/>
        <end position="303"/>
    </location>
</feature>
<dbReference type="InterPro" id="IPR053007">
    <property type="entry name" value="CYP450_monoxygenase_sec-met"/>
</dbReference>
<keyword evidence="5" id="KW-0560">Oxidoreductase</keyword>
<evidence type="ECO:0008006" key="10">
    <source>
        <dbReference type="Google" id="ProtNLM"/>
    </source>
</evidence>
<evidence type="ECO:0000256" key="1">
    <source>
        <dbReference type="ARBA" id="ARBA00001971"/>
    </source>
</evidence>
<keyword evidence="3 6" id="KW-0479">Metal-binding</keyword>
<feature type="transmembrane region" description="Helical" evidence="7">
    <location>
        <begin position="5"/>
        <end position="27"/>
    </location>
</feature>
<proteinExistence type="inferred from homology"/>
<keyword evidence="5" id="KW-0503">Monooxygenase</keyword>
<accession>A0AA35M0E3</accession>
<dbReference type="GO" id="GO:0004497">
    <property type="term" value="F:monooxygenase activity"/>
    <property type="evidence" value="ECO:0007669"/>
    <property type="project" value="UniProtKB-KW"/>
</dbReference>
<keyword evidence="7" id="KW-1133">Transmembrane helix</keyword>
<dbReference type="AlphaFoldDB" id="A0AA35M0E3"/>
<reference evidence="8" key="1">
    <citation type="submission" date="2023-01" db="EMBL/GenBank/DDBJ databases">
        <authorList>
            <person name="Piombo E."/>
        </authorList>
    </citation>
    <scope>NUCLEOTIDE SEQUENCE</scope>
</reference>
<dbReference type="GO" id="GO:0020037">
    <property type="term" value="F:heme binding"/>
    <property type="evidence" value="ECO:0007669"/>
    <property type="project" value="InterPro"/>
</dbReference>
<keyword evidence="6" id="KW-0349">Heme</keyword>
<evidence type="ECO:0000256" key="5">
    <source>
        <dbReference type="ARBA" id="ARBA00023033"/>
    </source>
</evidence>
<comment type="cofactor">
    <cofactor evidence="1 6">
        <name>heme</name>
        <dbReference type="ChEBI" id="CHEBI:30413"/>
    </cofactor>
</comment>
<dbReference type="Gene3D" id="1.10.630.10">
    <property type="entry name" value="Cytochrome P450"/>
    <property type="match status" value="1"/>
</dbReference>
<protein>
    <recommendedName>
        <fullName evidence="10">Cytochrome P450</fullName>
    </recommendedName>
</protein>
<keyword evidence="9" id="KW-1185">Reference proteome</keyword>
<dbReference type="InterPro" id="IPR001128">
    <property type="entry name" value="Cyt_P450"/>
</dbReference>
<comment type="similarity">
    <text evidence="2">Belongs to the cytochrome P450 family.</text>
</comment>
<dbReference type="PANTHER" id="PTHR47582">
    <property type="entry name" value="P450, PUTATIVE (EUROFUNG)-RELATED"/>
    <property type="match status" value="1"/>
</dbReference>
<dbReference type="PANTHER" id="PTHR47582:SF1">
    <property type="entry name" value="P450, PUTATIVE (EUROFUNG)-RELATED"/>
    <property type="match status" value="1"/>
</dbReference>
<organism evidence="8 9">
    <name type="scientific">Clonostachys chloroleuca</name>
    <dbReference type="NCBI Taxonomy" id="1926264"/>
    <lineage>
        <taxon>Eukaryota</taxon>
        <taxon>Fungi</taxon>
        <taxon>Dikarya</taxon>
        <taxon>Ascomycota</taxon>
        <taxon>Pezizomycotina</taxon>
        <taxon>Sordariomycetes</taxon>
        <taxon>Hypocreomycetidae</taxon>
        <taxon>Hypocreales</taxon>
        <taxon>Bionectriaceae</taxon>
        <taxon>Clonostachys</taxon>
    </lineage>
</organism>
<name>A0AA35M0E3_9HYPO</name>
<evidence type="ECO:0000256" key="3">
    <source>
        <dbReference type="ARBA" id="ARBA00022723"/>
    </source>
</evidence>
<keyword evidence="4 6" id="KW-0408">Iron</keyword>
<evidence type="ECO:0000313" key="8">
    <source>
        <dbReference type="EMBL" id="CAI6088133.1"/>
    </source>
</evidence>
<dbReference type="CDD" id="cd11040">
    <property type="entry name" value="CYP7_CYP8-like"/>
    <property type="match status" value="1"/>
</dbReference>
<keyword evidence="7" id="KW-0472">Membrane</keyword>
<dbReference type="GO" id="GO:0016705">
    <property type="term" value="F:oxidoreductase activity, acting on paired donors, with incorporation or reduction of molecular oxygen"/>
    <property type="evidence" value="ECO:0007669"/>
    <property type="project" value="InterPro"/>
</dbReference>
<dbReference type="GO" id="GO:0005506">
    <property type="term" value="F:iron ion binding"/>
    <property type="evidence" value="ECO:0007669"/>
    <property type="project" value="InterPro"/>
</dbReference>
<dbReference type="Proteomes" id="UP001160390">
    <property type="component" value="Unassembled WGS sequence"/>
</dbReference>
<feature type="transmembrane region" description="Helical" evidence="7">
    <location>
        <begin position="33"/>
        <end position="50"/>
    </location>
</feature>
<dbReference type="EMBL" id="CABFNP030000813">
    <property type="protein sequence ID" value="CAI6088133.1"/>
    <property type="molecule type" value="Genomic_DNA"/>
</dbReference>
<dbReference type="InterPro" id="IPR002403">
    <property type="entry name" value="Cyt_P450_E_grp-IV"/>
</dbReference>
<comment type="caution">
    <text evidence="8">The sequence shown here is derived from an EMBL/GenBank/DDBJ whole genome shotgun (WGS) entry which is preliminary data.</text>
</comment>
<sequence>MAYYLLILTGIALAGVYLVLTVLMHLTQHAEEPPIILSAIPFFSPIFSVFRERYKLYLRLFHQYKLPIYTLRLPFTRLYLINETSLISAVEKHTKVFSFAAIEAKAMGNLLGMSEEAKTTLREDPVAEDGHFMTFHKAFRPAVSPGLGLDNMVMASARTMAASLNRTIQGGQTQVDLFKWVEHEVLLATTDAEFGPGNPFRDPEFEAAWYVFEPCVPIIASNICPRLLAGKALVAREYLYRGFLQYLNGGSLEEASAGFHARFGHSKQAGFSLEDIARGEIGAVLAILNNAIAAGFWMLYHIFTDPALLEECRREVAKAVMVDGDTKTIDLSIIESSCPTLHSTFHEVLRYRGVGTLLIRRVLEDHKLGNRYFLKKGGLVLMPNAVQHFNKDIWGDRVNEFQYQRFNRSADENTKRYNPTAFRAFGGGSLLCPGRHFAIMENLAFVSLTILSFDIEPATGGAWAKPKTGRSLGLGVARIFVIPENNFAVNLSPRGGGNQQWRFVLPRQ</sequence>
<dbReference type="InterPro" id="IPR036396">
    <property type="entry name" value="Cyt_P450_sf"/>
</dbReference>
<dbReference type="SUPFAM" id="SSF48264">
    <property type="entry name" value="Cytochrome P450"/>
    <property type="match status" value="1"/>
</dbReference>
<gene>
    <name evidence="8" type="ORF">CCHLO57077_00015669</name>
</gene>
<evidence type="ECO:0000313" key="9">
    <source>
        <dbReference type="Proteomes" id="UP001160390"/>
    </source>
</evidence>
<evidence type="ECO:0000256" key="7">
    <source>
        <dbReference type="SAM" id="Phobius"/>
    </source>
</evidence>
<evidence type="ECO:0000256" key="2">
    <source>
        <dbReference type="ARBA" id="ARBA00010617"/>
    </source>
</evidence>
<evidence type="ECO:0000256" key="4">
    <source>
        <dbReference type="ARBA" id="ARBA00023004"/>
    </source>
</evidence>
<dbReference type="PRINTS" id="PR00465">
    <property type="entry name" value="EP450IV"/>
</dbReference>
<evidence type="ECO:0000256" key="6">
    <source>
        <dbReference type="PIRSR" id="PIRSR602403-1"/>
    </source>
</evidence>
<dbReference type="Pfam" id="PF00067">
    <property type="entry name" value="p450"/>
    <property type="match status" value="1"/>
</dbReference>